<name>A0ACB7TJT8_HYAAI</name>
<evidence type="ECO:0000313" key="2">
    <source>
        <dbReference type="Proteomes" id="UP000821845"/>
    </source>
</evidence>
<reference evidence="1" key="1">
    <citation type="submission" date="2020-05" db="EMBL/GenBank/DDBJ databases">
        <title>Large-scale comparative analyses of tick genomes elucidate their genetic diversity and vector capacities.</title>
        <authorList>
            <person name="Jia N."/>
            <person name="Wang J."/>
            <person name="Shi W."/>
            <person name="Du L."/>
            <person name="Sun Y."/>
            <person name="Zhan W."/>
            <person name="Jiang J."/>
            <person name="Wang Q."/>
            <person name="Zhang B."/>
            <person name="Ji P."/>
            <person name="Sakyi L.B."/>
            <person name="Cui X."/>
            <person name="Yuan T."/>
            <person name="Jiang B."/>
            <person name="Yang W."/>
            <person name="Lam T.T.-Y."/>
            <person name="Chang Q."/>
            <person name="Ding S."/>
            <person name="Wang X."/>
            <person name="Zhu J."/>
            <person name="Ruan X."/>
            <person name="Zhao L."/>
            <person name="Wei J."/>
            <person name="Que T."/>
            <person name="Du C."/>
            <person name="Cheng J."/>
            <person name="Dai P."/>
            <person name="Han X."/>
            <person name="Huang E."/>
            <person name="Gao Y."/>
            <person name="Liu J."/>
            <person name="Shao H."/>
            <person name="Ye R."/>
            <person name="Li L."/>
            <person name="Wei W."/>
            <person name="Wang X."/>
            <person name="Wang C."/>
            <person name="Yang T."/>
            <person name="Huo Q."/>
            <person name="Li W."/>
            <person name="Guo W."/>
            <person name="Chen H."/>
            <person name="Zhou L."/>
            <person name="Ni X."/>
            <person name="Tian J."/>
            <person name="Zhou Y."/>
            <person name="Sheng Y."/>
            <person name="Liu T."/>
            <person name="Pan Y."/>
            <person name="Xia L."/>
            <person name="Li J."/>
            <person name="Zhao F."/>
            <person name="Cao W."/>
        </authorList>
    </citation>
    <scope>NUCLEOTIDE SEQUENCE</scope>
    <source>
        <strain evidence="1">Hyas-2018</strain>
    </source>
</reference>
<evidence type="ECO:0000313" key="1">
    <source>
        <dbReference type="EMBL" id="KAH6946587.1"/>
    </source>
</evidence>
<proteinExistence type="predicted"/>
<accession>A0ACB7TJT8</accession>
<keyword evidence="2" id="KW-1185">Reference proteome</keyword>
<dbReference type="Proteomes" id="UP000821845">
    <property type="component" value="Chromosome 1"/>
</dbReference>
<comment type="caution">
    <text evidence="1">The sequence shown here is derived from an EMBL/GenBank/DDBJ whole genome shotgun (WGS) entry which is preliminary data.</text>
</comment>
<organism evidence="1 2">
    <name type="scientific">Hyalomma asiaticum</name>
    <name type="common">Tick</name>
    <dbReference type="NCBI Taxonomy" id="266040"/>
    <lineage>
        <taxon>Eukaryota</taxon>
        <taxon>Metazoa</taxon>
        <taxon>Ecdysozoa</taxon>
        <taxon>Arthropoda</taxon>
        <taxon>Chelicerata</taxon>
        <taxon>Arachnida</taxon>
        <taxon>Acari</taxon>
        <taxon>Parasitiformes</taxon>
        <taxon>Ixodida</taxon>
        <taxon>Ixodoidea</taxon>
        <taxon>Ixodidae</taxon>
        <taxon>Hyalomminae</taxon>
        <taxon>Hyalomma</taxon>
    </lineage>
</organism>
<protein>
    <submittedName>
        <fullName evidence="1">Uncharacterized protein</fullName>
    </submittedName>
</protein>
<sequence>MQDEENSVFLDVYDTLSNDLESLETPLAPTSNGDPQPSAGACETGRQAHPATQADAVTTTDGNWKKKCEFLGFETLKQNETALRDLCGVTMQVFSLLLNILPQPSYRSTDMTREDKLCLFLAKLKLGEWVFVPPRAIIRQCLPQPFKENYPECAFIIDCTEVRAETPSKPDCQHILYSNYKGGYTLKVLVGIIPNGMIAFLSDTYGGRQTDSFITQDSDFLKHVQKGDVILSDKGFPRIRTDVEDKGGVIVMPPFNSGGGQLSQEDMDTTYKIASVRIHVERVIGRLKIYRILRNTVPITLVPHMDKVFRVQPVPHGALSIVT</sequence>
<gene>
    <name evidence="1" type="ORF">HPB50_014130</name>
</gene>
<dbReference type="EMBL" id="CM023481">
    <property type="protein sequence ID" value="KAH6946587.1"/>
    <property type="molecule type" value="Genomic_DNA"/>
</dbReference>